<evidence type="ECO:0000256" key="7">
    <source>
        <dbReference type="ARBA" id="ARBA00023204"/>
    </source>
</evidence>
<feature type="compositionally biased region" description="Polar residues" evidence="10">
    <location>
        <begin position="804"/>
        <end position="813"/>
    </location>
</feature>
<evidence type="ECO:0000256" key="8">
    <source>
        <dbReference type="ARBA" id="ARBA00023242"/>
    </source>
</evidence>
<dbReference type="CDD" id="cd18026">
    <property type="entry name" value="DEXHc_POLQ-like"/>
    <property type="match status" value="1"/>
</dbReference>
<dbReference type="FunFam" id="3.40.50.300:FF:000813">
    <property type="entry name" value="helicase POLQ-like isoform X1"/>
    <property type="match status" value="1"/>
</dbReference>
<evidence type="ECO:0000259" key="11">
    <source>
        <dbReference type="PROSITE" id="PS51192"/>
    </source>
</evidence>
<evidence type="ECO:0008006" key="15">
    <source>
        <dbReference type="Google" id="ProtNLM"/>
    </source>
</evidence>
<dbReference type="Pfam" id="PF20470">
    <property type="entry name" value="HTH_61"/>
    <property type="match status" value="1"/>
</dbReference>
<dbReference type="Proteomes" id="UP001178507">
    <property type="component" value="Unassembled WGS sequence"/>
</dbReference>
<feature type="region of interest" description="Disordered" evidence="10">
    <location>
        <begin position="886"/>
        <end position="1012"/>
    </location>
</feature>
<dbReference type="InterPro" id="IPR036397">
    <property type="entry name" value="RNaseH_sf"/>
</dbReference>
<accession>A0AA36NIG6</accession>
<feature type="region of interest" description="Disordered" evidence="10">
    <location>
        <begin position="755"/>
        <end position="831"/>
    </location>
</feature>
<evidence type="ECO:0000313" key="13">
    <source>
        <dbReference type="EMBL" id="CAJ1405096.1"/>
    </source>
</evidence>
<dbReference type="InterPro" id="IPR027417">
    <property type="entry name" value="P-loop_NTPase"/>
</dbReference>
<dbReference type="SMART" id="SM00487">
    <property type="entry name" value="DEXDc"/>
    <property type="match status" value="1"/>
</dbReference>
<feature type="domain" description="Helicase C-terminal" evidence="12">
    <location>
        <begin position="240"/>
        <end position="432"/>
    </location>
</feature>
<keyword evidence="2" id="KW-0547">Nucleotide-binding</keyword>
<evidence type="ECO:0000256" key="5">
    <source>
        <dbReference type="ARBA" id="ARBA00022806"/>
    </source>
</evidence>
<dbReference type="SMART" id="SM00490">
    <property type="entry name" value="HELICc"/>
    <property type="match status" value="1"/>
</dbReference>
<evidence type="ECO:0000256" key="9">
    <source>
        <dbReference type="ARBA" id="ARBA00048988"/>
    </source>
</evidence>
<protein>
    <recommendedName>
        <fullName evidence="15">DNA polymerase theta</fullName>
    </recommendedName>
</protein>
<keyword evidence="8" id="KW-0539">Nucleus</keyword>
<evidence type="ECO:0000256" key="6">
    <source>
        <dbReference type="ARBA" id="ARBA00022840"/>
    </source>
</evidence>
<dbReference type="InterPro" id="IPR050474">
    <property type="entry name" value="Hel308_SKI2-like"/>
</dbReference>
<dbReference type="PANTHER" id="PTHR47961:SF6">
    <property type="entry name" value="DNA-DIRECTED DNA POLYMERASE"/>
    <property type="match status" value="1"/>
</dbReference>
<dbReference type="Gene3D" id="3.40.50.300">
    <property type="entry name" value="P-loop containing nucleotide triphosphate hydrolases"/>
    <property type="match status" value="2"/>
</dbReference>
<evidence type="ECO:0000256" key="10">
    <source>
        <dbReference type="SAM" id="MobiDB-lite"/>
    </source>
</evidence>
<feature type="compositionally biased region" description="Low complexity" evidence="10">
    <location>
        <begin position="814"/>
        <end position="828"/>
    </location>
</feature>
<comment type="catalytic activity">
    <reaction evidence="9">
        <text>ATP + H2O = ADP + phosphate + H(+)</text>
        <dbReference type="Rhea" id="RHEA:13065"/>
        <dbReference type="ChEBI" id="CHEBI:15377"/>
        <dbReference type="ChEBI" id="CHEBI:15378"/>
        <dbReference type="ChEBI" id="CHEBI:30616"/>
        <dbReference type="ChEBI" id="CHEBI:43474"/>
        <dbReference type="ChEBI" id="CHEBI:456216"/>
        <dbReference type="EC" id="5.6.2.4"/>
    </reaction>
</comment>
<dbReference type="PANTHER" id="PTHR47961">
    <property type="entry name" value="DNA POLYMERASE THETA, PUTATIVE (AFU_ORTHOLOGUE AFUA_1G05260)-RELATED"/>
    <property type="match status" value="1"/>
</dbReference>
<dbReference type="InterPro" id="IPR011545">
    <property type="entry name" value="DEAD/DEAH_box_helicase_dom"/>
</dbReference>
<keyword evidence="14" id="KW-1185">Reference proteome</keyword>
<dbReference type="CDD" id="cd18795">
    <property type="entry name" value="SF2_C_Ski2"/>
    <property type="match status" value="1"/>
</dbReference>
<keyword evidence="7" id="KW-0234">DNA repair</keyword>
<dbReference type="GO" id="GO:0005634">
    <property type="term" value="C:nucleus"/>
    <property type="evidence" value="ECO:0007669"/>
    <property type="project" value="UniProtKB-SubCell"/>
</dbReference>
<keyword evidence="3" id="KW-0227">DNA damage</keyword>
<dbReference type="Gene3D" id="3.30.420.10">
    <property type="entry name" value="Ribonuclease H-like superfamily/Ribonuclease H"/>
    <property type="match status" value="1"/>
</dbReference>
<dbReference type="Pfam" id="PF00270">
    <property type="entry name" value="DEAD"/>
    <property type="match status" value="1"/>
</dbReference>
<dbReference type="Gene3D" id="1.10.3380.20">
    <property type="match status" value="1"/>
</dbReference>
<organism evidence="13 14">
    <name type="scientific">Effrenium voratum</name>
    <dbReference type="NCBI Taxonomy" id="2562239"/>
    <lineage>
        <taxon>Eukaryota</taxon>
        <taxon>Sar</taxon>
        <taxon>Alveolata</taxon>
        <taxon>Dinophyceae</taxon>
        <taxon>Suessiales</taxon>
        <taxon>Symbiodiniaceae</taxon>
        <taxon>Effrenium</taxon>
    </lineage>
</organism>
<dbReference type="PROSITE" id="PS51194">
    <property type="entry name" value="HELICASE_CTER"/>
    <property type="match status" value="1"/>
</dbReference>
<dbReference type="GO" id="GO:0005524">
    <property type="term" value="F:ATP binding"/>
    <property type="evidence" value="ECO:0007669"/>
    <property type="project" value="UniProtKB-KW"/>
</dbReference>
<dbReference type="EMBL" id="CAUJNA010003569">
    <property type="protein sequence ID" value="CAJ1405096.1"/>
    <property type="molecule type" value="Genomic_DNA"/>
</dbReference>
<evidence type="ECO:0000256" key="1">
    <source>
        <dbReference type="ARBA" id="ARBA00004123"/>
    </source>
</evidence>
<proteinExistence type="predicted"/>
<evidence type="ECO:0000259" key="12">
    <source>
        <dbReference type="PROSITE" id="PS51194"/>
    </source>
</evidence>
<sequence length="1351" mass="147362">MAELQHLDLPKAIVESYQKRGIKSLYGWQSECLSTAGVQEGRNLVYCAPTSGGKTMVSEILMLQRLFKLKKRAIFVLPYVSVVTEKANFLQSLCKSTGALIKAFFGGSPTGIKEPFDIAVCTIEKANTLINYLVEEGQLSMVGTLVIDELHLVGDSSRGYLLEVFVSKVLFLAPDIQVVGLSATLPNVEDIARWLSAILYQTTYRPVPLHEYVLSGRQLLNTDGSQARELSFEGLAEEDNLLAATWEVTRAGHSVLIFCSSKAKCERTAESLAQKLPAQSRPPERELLVQQLQRQIGGADATLVKTMPAGIAFHHSGLTSEERSLVEKGYKDGSINVICATSTLAAGVNLPARRVLFQSPYMGNQLLDATQYKQMAGRAGRAGQGSIGESMIIAPGHTKSQVMALVRQELPAVSSCLRNEARGVKRLLLEVLCVVPQLGAGEDLIRFMASTLLMTQKPPVDERLAPAAPAERYPEIAQAMKWLLEHDMARLDQRSNSYKATPLGLAVCASALEPQQGHVLFQELQRSRSCISLDTDLQVCYLVTPDSPLSVDWATYRRVLCHLSSAERRVAQRIALRVDLVDQAQFQGRLSNSILQSADGMRVVRFYSGLVLWALLHETPLAKLLERFGLSKGQLQQLQQAAASFTHTVAVFCNRLQWYTLEALILSFQKRLALGVRMELVPLMQIPGMDCSVARCLYEQGFTTPVSVASARPPELLRVLRKTLPHHVPSAALPEENATRLIEAAAGLSKALIKEKRKRARAEPNEDELGLTTGQPQKRPRQAAAQAQSTTSASLRSRGAPSGVVQQERTSQSLPQTTQQRAPQAPLQGIPPSQQACLREYAQVQQRQQQQAQLGMPQVLQQYPHGMLQAQQQASPLAFPAAQAKRTLPPVTEQPSPGMQQVAKLTSPPPQTPRARARYQELSDALSPGGQTPDASLSRCATPCRAIDTPAEETSPLSSERLSEGLRRVGRQSLSPGDVEAGRSPGAESGVTSGGGSPGQTADSHSDSSHAAAQSEAKFLASTFAAGARLPLPPLQLLTTADPMVRHVLARVSSAEWIGASVVAGENGEDALCLTLGPMEAFCILLPKPDAGNFGVLGSIWSWFKEEQNLCLTSNAKDLAAAFLRRGMDLQCSLAEPRVAQWLLDPDDKQNMSISDLASACQVALASNKVALTNSGALASSPVLRVRLGKEWPEAFLALPLLADLLQRLKRQELLGSFWCIEMPTAVILAWMEHVGFGCEGHDPNHTHSHIWYKMSAIQEHVKKAVGRQVLLSSSEDVGRALFEDLRLPIPRGVQLRRKPNGRLCYKSPQARLKMPDAACSRSNWMLVFLQVVPAQKQADVRFHLTVLGSM</sequence>
<dbReference type="InterPro" id="IPR014001">
    <property type="entry name" value="Helicase_ATP-bd"/>
</dbReference>
<dbReference type="InterPro" id="IPR048960">
    <property type="entry name" value="POLQ-like_helical"/>
</dbReference>
<reference evidence="13" key="1">
    <citation type="submission" date="2023-08" db="EMBL/GenBank/DDBJ databases">
        <authorList>
            <person name="Chen Y."/>
            <person name="Shah S."/>
            <person name="Dougan E. K."/>
            <person name="Thang M."/>
            <person name="Chan C."/>
        </authorList>
    </citation>
    <scope>NUCLEOTIDE SEQUENCE</scope>
</reference>
<feature type="domain" description="Helicase ATP-binding" evidence="11">
    <location>
        <begin position="35"/>
        <end position="203"/>
    </location>
</feature>
<gene>
    <name evidence="13" type="ORF">EVOR1521_LOCUS27402</name>
</gene>
<dbReference type="GO" id="GO:0043138">
    <property type="term" value="F:3'-5' DNA helicase activity"/>
    <property type="evidence" value="ECO:0007669"/>
    <property type="project" value="UniProtKB-EC"/>
</dbReference>
<feature type="compositionally biased region" description="Low complexity" evidence="10">
    <location>
        <begin position="782"/>
        <end position="798"/>
    </location>
</feature>
<dbReference type="Pfam" id="PF21099">
    <property type="entry name" value="POLQ_helical"/>
    <property type="match status" value="1"/>
</dbReference>
<dbReference type="Pfam" id="PF00271">
    <property type="entry name" value="Helicase_C"/>
    <property type="match status" value="1"/>
</dbReference>
<name>A0AA36NIG6_9DINO</name>
<keyword evidence="6" id="KW-0067">ATP-binding</keyword>
<comment type="subcellular location">
    <subcellularLocation>
        <location evidence="1">Nucleus</location>
    </subcellularLocation>
</comment>
<dbReference type="InterPro" id="IPR046931">
    <property type="entry name" value="HTH_61"/>
</dbReference>
<dbReference type="SUPFAM" id="SSF158702">
    <property type="entry name" value="Sec63 N-terminal domain-like"/>
    <property type="match status" value="1"/>
</dbReference>
<dbReference type="GO" id="GO:0016787">
    <property type="term" value="F:hydrolase activity"/>
    <property type="evidence" value="ECO:0007669"/>
    <property type="project" value="UniProtKB-KW"/>
</dbReference>
<dbReference type="PROSITE" id="PS51192">
    <property type="entry name" value="HELICASE_ATP_BIND_1"/>
    <property type="match status" value="1"/>
</dbReference>
<comment type="caution">
    <text evidence="13">The sequence shown here is derived from an EMBL/GenBank/DDBJ whole genome shotgun (WGS) entry which is preliminary data.</text>
</comment>
<dbReference type="GO" id="GO:0003676">
    <property type="term" value="F:nucleic acid binding"/>
    <property type="evidence" value="ECO:0007669"/>
    <property type="project" value="InterPro"/>
</dbReference>
<evidence type="ECO:0000256" key="4">
    <source>
        <dbReference type="ARBA" id="ARBA00022801"/>
    </source>
</evidence>
<dbReference type="GO" id="GO:0006281">
    <property type="term" value="P:DNA repair"/>
    <property type="evidence" value="ECO:0007669"/>
    <property type="project" value="UniProtKB-KW"/>
</dbReference>
<dbReference type="InterPro" id="IPR001650">
    <property type="entry name" value="Helicase_C-like"/>
</dbReference>
<dbReference type="SUPFAM" id="SSF52540">
    <property type="entry name" value="P-loop containing nucleoside triphosphate hydrolases"/>
    <property type="match status" value="1"/>
</dbReference>
<evidence type="ECO:0000256" key="2">
    <source>
        <dbReference type="ARBA" id="ARBA00022741"/>
    </source>
</evidence>
<keyword evidence="4" id="KW-0378">Hydrolase</keyword>
<evidence type="ECO:0000313" key="14">
    <source>
        <dbReference type="Proteomes" id="UP001178507"/>
    </source>
</evidence>
<keyword evidence="5" id="KW-0347">Helicase</keyword>
<evidence type="ECO:0000256" key="3">
    <source>
        <dbReference type="ARBA" id="ARBA00022763"/>
    </source>
</evidence>